<gene>
    <name evidence="8" type="ORF">GTHE00462_LOCUS16457</name>
</gene>
<dbReference type="PRINTS" id="PR00368">
    <property type="entry name" value="FADPNR"/>
</dbReference>
<dbReference type="GO" id="GO:0016491">
    <property type="term" value="F:oxidoreductase activity"/>
    <property type="evidence" value="ECO:0007669"/>
    <property type="project" value="UniProtKB-KW"/>
</dbReference>
<dbReference type="PROSITE" id="PS50206">
    <property type="entry name" value="RHODANESE_3"/>
    <property type="match status" value="1"/>
</dbReference>
<dbReference type="SMART" id="SM00450">
    <property type="entry name" value="RHOD"/>
    <property type="match status" value="1"/>
</dbReference>
<accession>A0A7S4KQI4</accession>
<evidence type="ECO:0000256" key="5">
    <source>
        <dbReference type="ARBA" id="ARBA00023002"/>
    </source>
</evidence>
<evidence type="ECO:0000259" key="7">
    <source>
        <dbReference type="PROSITE" id="PS50206"/>
    </source>
</evidence>
<evidence type="ECO:0000256" key="3">
    <source>
        <dbReference type="ARBA" id="ARBA00022630"/>
    </source>
</evidence>
<dbReference type="Pfam" id="PF07992">
    <property type="entry name" value="Pyr_redox_2"/>
    <property type="match status" value="1"/>
</dbReference>
<dbReference type="PRINTS" id="PR00411">
    <property type="entry name" value="PNDRDTASEI"/>
</dbReference>
<comment type="similarity">
    <text evidence="2">Belongs to the class-III pyridine nucleotide-disulfide oxidoreductase family.</text>
</comment>
<reference evidence="8" key="1">
    <citation type="submission" date="2021-01" db="EMBL/GenBank/DDBJ databases">
        <authorList>
            <person name="Corre E."/>
            <person name="Pelletier E."/>
            <person name="Niang G."/>
            <person name="Scheremetjew M."/>
            <person name="Finn R."/>
            <person name="Kale V."/>
            <person name="Holt S."/>
            <person name="Cochrane G."/>
            <person name="Meng A."/>
            <person name="Brown T."/>
            <person name="Cohen L."/>
        </authorList>
    </citation>
    <scope>NUCLEOTIDE SEQUENCE</scope>
    <source>
        <strain evidence="8">CCMP 2712</strain>
    </source>
</reference>
<sequence length="584" mass="63195">MPAILTRPIMSNAVRTLSRVQIRFFSSTSGLLSKKIVIVGGVAGGASAAARLRRLDENATITVFEKGPFVSFANCGLPYYVGDVIKDDKDLVLATPALFKNRYKIDVRTQNEVVKIDTKAKTVEVKDVAKNTTSTESYDALVLAPGAFPIRPPLPGIDLPGIFLLRTIPDSMQIRAWMDQYKIKRAVVVGGGFIGLETAENLVHRGIEVTIVEMGTQILPPMDPEMAEILHEHCKAKGVNLCLGDGVAGFYKTDTGLEVATQSGARYPCEVAILGIGVRPETKLAKEAGLELGKLGGIKVDEQMRTSDPNIWAVGDAVEVKDFVTGQMALIPLAGPANRQGRIAADAINGRSSTFRGVQGTAVCGVFDKVAAATGASEKTLKRYGIPYEKVYLHPNHHVGYFPGARNINFKLLFNPQDGKILGAQAIGEAGVEKRIDVVAMAIQQGMTVYDLEESELCYAPQFGAAKDPVNLAGMVAANCLRGDAPVIQWEPIIKGECDPNHVLVDVRTKGEVANGMFTGARNIPIDQMRERMSELPKDKPIYVYCGVGIRGYNVVRMLKQCGYDAYNVPGGWTTYSFLSKCVK</sequence>
<dbReference type="InterPro" id="IPR036188">
    <property type="entry name" value="FAD/NAD-bd_sf"/>
</dbReference>
<dbReference type="AlphaFoldDB" id="A0A7S4KQI4"/>
<evidence type="ECO:0000313" key="8">
    <source>
        <dbReference type="EMBL" id="CAE2301910.1"/>
    </source>
</evidence>
<dbReference type="InterPro" id="IPR001763">
    <property type="entry name" value="Rhodanese-like_dom"/>
</dbReference>
<feature type="domain" description="Rhodanese" evidence="7">
    <location>
        <begin position="498"/>
        <end position="583"/>
    </location>
</feature>
<keyword evidence="6" id="KW-0676">Redox-active center</keyword>
<name>A0A7S4KQI4_GUITH</name>
<keyword evidence="4" id="KW-0274">FAD</keyword>
<evidence type="ECO:0000256" key="4">
    <source>
        <dbReference type="ARBA" id="ARBA00022827"/>
    </source>
</evidence>
<evidence type="ECO:0000256" key="6">
    <source>
        <dbReference type="ARBA" id="ARBA00023284"/>
    </source>
</evidence>
<dbReference type="InterPro" id="IPR016156">
    <property type="entry name" value="FAD/NAD-linked_Rdtase_dimer_sf"/>
</dbReference>
<dbReference type="Gene3D" id="3.50.50.60">
    <property type="entry name" value="FAD/NAD(P)-binding domain"/>
    <property type="match status" value="2"/>
</dbReference>
<evidence type="ECO:0000256" key="2">
    <source>
        <dbReference type="ARBA" id="ARBA00009130"/>
    </source>
</evidence>
<dbReference type="Gene3D" id="3.40.250.10">
    <property type="entry name" value="Rhodanese-like domain"/>
    <property type="match status" value="1"/>
</dbReference>
<protein>
    <recommendedName>
        <fullName evidence="7">Rhodanese domain-containing protein</fullName>
    </recommendedName>
</protein>
<dbReference type="SUPFAM" id="SSF51905">
    <property type="entry name" value="FAD/NAD(P)-binding domain"/>
    <property type="match status" value="2"/>
</dbReference>
<dbReference type="EMBL" id="HBKN01020947">
    <property type="protein sequence ID" value="CAE2301910.1"/>
    <property type="molecule type" value="Transcribed_RNA"/>
</dbReference>
<keyword evidence="5" id="KW-0560">Oxidoreductase</keyword>
<organism evidence="8">
    <name type="scientific">Guillardia theta</name>
    <name type="common">Cryptophyte</name>
    <name type="synonym">Cryptomonas phi</name>
    <dbReference type="NCBI Taxonomy" id="55529"/>
    <lineage>
        <taxon>Eukaryota</taxon>
        <taxon>Cryptophyceae</taxon>
        <taxon>Pyrenomonadales</taxon>
        <taxon>Geminigeraceae</taxon>
        <taxon>Guillardia</taxon>
    </lineage>
</organism>
<dbReference type="PANTHER" id="PTHR43429:SF1">
    <property type="entry name" value="NAD(P)H SULFUR OXIDOREDUCTASE (COA-DEPENDENT)"/>
    <property type="match status" value="1"/>
</dbReference>
<dbReference type="Pfam" id="PF00581">
    <property type="entry name" value="Rhodanese"/>
    <property type="match status" value="1"/>
</dbReference>
<dbReference type="Pfam" id="PF02852">
    <property type="entry name" value="Pyr_redox_dim"/>
    <property type="match status" value="1"/>
</dbReference>
<evidence type="ECO:0000256" key="1">
    <source>
        <dbReference type="ARBA" id="ARBA00001974"/>
    </source>
</evidence>
<dbReference type="SUPFAM" id="SSF55424">
    <property type="entry name" value="FAD/NAD-linked reductases, dimerisation (C-terminal) domain"/>
    <property type="match status" value="1"/>
</dbReference>
<dbReference type="InterPro" id="IPR023753">
    <property type="entry name" value="FAD/NAD-binding_dom"/>
</dbReference>
<comment type="cofactor">
    <cofactor evidence="1">
        <name>FAD</name>
        <dbReference type="ChEBI" id="CHEBI:57692"/>
    </cofactor>
</comment>
<keyword evidence="3" id="KW-0285">Flavoprotein</keyword>
<proteinExistence type="inferred from homology"/>
<dbReference type="InterPro" id="IPR004099">
    <property type="entry name" value="Pyr_nucl-diS_OxRdtase_dimer"/>
</dbReference>
<dbReference type="InterPro" id="IPR036873">
    <property type="entry name" value="Rhodanese-like_dom_sf"/>
</dbReference>
<dbReference type="PANTHER" id="PTHR43429">
    <property type="entry name" value="PYRIDINE NUCLEOTIDE-DISULFIDE OXIDOREDUCTASE DOMAIN-CONTAINING"/>
    <property type="match status" value="1"/>
</dbReference>
<dbReference type="SUPFAM" id="SSF52821">
    <property type="entry name" value="Rhodanese/Cell cycle control phosphatase"/>
    <property type="match status" value="1"/>
</dbReference>
<dbReference type="InterPro" id="IPR050260">
    <property type="entry name" value="FAD-bd_OxRdtase"/>
</dbReference>